<proteinExistence type="predicted"/>
<dbReference type="EMBL" id="LRBV02000003">
    <property type="status" value="NOT_ANNOTATED_CDS"/>
    <property type="molecule type" value="Genomic_DNA"/>
</dbReference>
<keyword evidence="3" id="KW-1185">Reference proteome</keyword>
<evidence type="ECO:0000256" key="1">
    <source>
        <dbReference type="SAM" id="MobiDB-lite"/>
    </source>
</evidence>
<dbReference type="InParanoid" id="A0A7N2R0X2"/>
<dbReference type="AlphaFoldDB" id="A0A7N2R0X2"/>
<sequence length="84" mass="8840">MVVEGRKKQSLSSSTFAALLKDRYVHNNGEIPGGPPVLYSPPQIGNHDMSAGPKVHGGEYGPMNKGRVPPSAPNPITHDAIGNP</sequence>
<accession>A0A7N2R0X2</accession>
<evidence type="ECO:0000313" key="2">
    <source>
        <dbReference type="EnsemblPlants" id="QL03p015621:mrna:CDS:1"/>
    </source>
</evidence>
<dbReference type="Gramene" id="QL03p015621:mrna">
    <property type="protein sequence ID" value="QL03p015621:mrna:CDS:1"/>
    <property type="gene ID" value="QL03p015621"/>
</dbReference>
<name>A0A7N2R0X2_QUELO</name>
<dbReference type="EnsemblPlants" id="QL03p015621:mrna">
    <property type="protein sequence ID" value="QL03p015621:mrna:CDS:1"/>
    <property type="gene ID" value="QL03p015621"/>
</dbReference>
<evidence type="ECO:0000313" key="3">
    <source>
        <dbReference type="Proteomes" id="UP000594261"/>
    </source>
</evidence>
<reference evidence="2 3" key="1">
    <citation type="journal article" date="2016" name="G3 (Bethesda)">
        <title>First Draft Assembly and Annotation of the Genome of a California Endemic Oak Quercus lobata Nee (Fagaceae).</title>
        <authorList>
            <person name="Sork V.L."/>
            <person name="Fitz-Gibbon S.T."/>
            <person name="Puiu D."/>
            <person name="Crepeau M."/>
            <person name="Gugger P.F."/>
            <person name="Sherman R."/>
            <person name="Stevens K."/>
            <person name="Langley C.H."/>
            <person name="Pellegrini M."/>
            <person name="Salzberg S.L."/>
        </authorList>
    </citation>
    <scope>NUCLEOTIDE SEQUENCE [LARGE SCALE GENOMIC DNA]</scope>
    <source>
        <strain evidence="2 3">cv. SW786</strain>
    </source>
</reference>
<organism evidence="2 3">
    <name type="scientific">Quercus lobata</name>
    <name type="common">Valley oak</name>
    <dbReference type="NCBI Taxonomy" id="97700"/>
    <lineage>
        <taxon>Eukaryota</taxon>
        <taxon>Viridiplantae</taxon>
        <taxon>Streptophyta</taxon>
        <taxon>Embryophyta</taxon>
        <taxon>Tracheophyta</taxon>
        <taxon>Spermatophyta</taxon>
        <taxon>Magnoliopsida</taxon>
        <taxon>eudicotyledons</taxon>
        <taxon>Gunneridae</taxon>
        <taxon>Pentapetalae</taxon>
        <taxon>rosids</taxon>
        <taxon>fabids</taxon>
        <taxon>Fagales</taxon>
        <taxon>Fagaceae</taxon>
        <taxon>Quercus</taxon>
    </lineage>
</organism>
<reference evidence="2" key="2">
    <citation type="submission" date="2021-01" db="UniProtKB">
        <authorList>
            <consortium name="EnsemblPlants"/>
        </authorList>
    </citation>
    <scope>IDENTIFICATION</scope>
</reference>
<dbReference type="Proteomes" id="UP000594261">
    <property type="component" value="Chromosome 3"/>
</dbReference>
<protein>
    <submittedName>
        <fullName evidence="2">Uncharacterized protein</fullName>
    </submittedName>
</protein>
<feature type="region of interest" description="Disordered" evidence="1">
    <location>
        <begin position="32"/>
        <end position="84"/>
    </location>
</feature>